<dbReference type="Gene3D" id="3.40.190.10">
    <property type="entry name" value="Periplasmic binding protein-like II"/>
    <property type="match status" value="1"/>
</dbReference>
<dbReference type="EMBL" id="DYVE01000243">
    <property type="protein sequence ID" value="HJG28857.1"/>
    <property type="molecule type" value="Genomic_DNA"/>
</dbReference>
<proteinExistence type="predicted"/>
<accession>A0A921LPF0</accession>
<dbReference type="Proteomes" id="UP000782880">
    <property type="component" value="Unassembled WGS sequence"/>
</dbReference>
<name>A0A921LPF0_9FIRM</name>
<dbReference type="Pfam" id="PF01547">
    <property type="entry name" value="SBP_bac_1"/>
    <property type="match status" value="1"/>
</dbReference>
<dbReference type="SUPFAM" id="SSF69304">
    <property type="entry name" value="Tricorn protease N-terminal domain"/>
    <property type="match status" value="1"/>
</dbReference>
<evidence type="ECO:0000313" key="2">
    <source>
        <dbReference type="Proteomes" id="UP000782880"/>
    </source>
</evidence>
<gene>
    <name evidence="1" type="ORF">K8V20_09490</name>
</gene>
<evidence type="ECO:0000313" key="1">
    <source>
        <dbReference type="EMBL" id="HJG28857.1"/>
    </source>
</evidence>
<reference evidence="1" key="2">
    <citation type="submission" date="2021-09" db="EMBL/GenBank/DDBJ databases">
        <authorList>
            <person name="Gilroy R."/>
        </authorList>
    </citation>
    <scope>NUCLEOTIDE SEQUENCE</scope>
    <source>
        <strain evidence="1">ChiBcec21-2208</strain>
    </source>
</reference>
<sequence length="721" mass="78165">MGRWVESEVELNGREIAGGPILLDDGSLVMFAYEQDPSTLETGPVSRLTSTDNGETWTEDNPGWSDQTDGFINQIWVGGDGTACMSSVVLDSESRADNSYHFYLKKDGGTLEELQVEGFENIRHVVFYQGEALLFQQSYGEYGVSCEMTAYSLATGETRKVTLDGDAMYGAGIEPTIAGDKLLYLYYAETSMPLMELNPQDGISTQVMDTLSEAVSSAALVGDSEGAVYYPTPKGIYRLAPGGTLPEQVVPADGTAMSVNSNYPTSICRAANGNFLVMLAGDDSTRKVYRYHYDEALSAHAETTLSVWSLEDSATARAAINLYKQKHPEVDVTFTVAISDDAQDPAAARNDALTQLNTELLAGNGPDLLILDGVNYETYAEKGLLADISDTLPLAELQQNLTEPFVKDGKVYAMPARFTVPVLIGDDGTLDALSDLDAMQQAVMDAAPRGDFGADSSDYYEPLPDAEKYALRLTSAEDFAEFLLPVTASAILNDNTINEDALGQVMEFVETVSDYYGIKDYTKKEGMGSAQGWSGTDTIAINPEQSEYTDSGHAKYGWFNMDTPYSVLAMARKEDRMDYSSPDIPCDIMLRPGLVSGAYTPKTLVGVNAGSEYLDLAKELAAAFFDPSVQDTFYSDGMTVHADCLTAKLDAVVNNEYYPSDSFTGDIKELLNSCTTPVLVPELLRSSFLEHADAVIQGEENAADAANGIKADLDLYLAEQQ</sequence>
<evidence type="ECO:0008006" key="3">
    <source>
        <dbReference type="Google" id="ProtNLM"/>
    </source>
</evidence>
<organism evidence="1 2">
    <name type="scientific">Subdoligranulum variabile</name>
    <dbReference type="NCBI Taxonomy" id="214851"/>
    <lineage>
        <taxon>Bacteria</taxon>
        <taxon>Bacillati</taxon>
        <taxon>Bacillota</taxon>
        <taxon>Clostridia</taxon>
        <taxon>Eubacteriales</taxon>
        <taxon>Oscillospiraceae</taxon>
        <taxon>Subdoligranulum</taxon>
    </lineage>
</organism>
<protein>
    <recommendedName>
        <fullName evidence="3">Extracellular solute-binding protein</fullName>
    </recommendedName>
</protein>
<dbReference type="InterPro" id="IPR006059">
    <property type="entry name" value="SBP"/>
</dbReference>
<dbReference type="AlphaFoldDB" id="A0A921LPF0"/>
<dbReference type="SUPFAM" id="SSF53850">
    <property type="entry name" value="Periplasmic binding protein-like II"/>
    <property type="match status" value="1"/>
</dbReference>
<comment type="caution">
    <text evidence="1">The sequence shown here is derived from an EMBL/GenBank/DDBJ whole genome shotgun (WGS) entry which is preliminary data.</text>
</comment>
<reference evidence="1" key="1">
    <citation type="journal article" date="2021" name="PeerJ">
        <title>Extensive microbial diversity within the chicken gut microbiome revealed by metagenomics and culture.</title>
        <authorList>
            <person name="Gilroy R."/>
            <person name="Ravi A."/>
            <person name="Getino M."/>
            <person name="Pursley I."/>
            <person name="Horton D.L."/>
            <person name="Alikhan N.F."/>
            <person name="Baker D."/>
            <person name="Gharbi K."/>
            <person name="Hall N."/>
            <person name="Watson M."/>
            <person name="Adriaenssens E.M."/>
            <person name="Foster-Nyarko E."/>
            <person name="Jarju S."/>
            <person name="Secka A."/>
            <person name="Antonio M."/>
            <person name="Oren A."/>
            <person name="Chaudhuri R.R."/>
            <person name="La Ragione R."/>
            <person name="Hildebrand F."/>
            <person name="Pallen M.J."/>
        </authorList>
    </citation>
    <scope>NUCLEOTIDE SEQUENCE</scope>
    <source>
        <strain evidence="1">ChiBcec21-2208</strain>
    </source>
</reference>